<keyword evidence="6" id="KW-1185">Reference proteome</keyword>
<dbReference type="InterPro" id="IPR013783">
    <property type="entry name" value="Ig-like_fold"/>
</dbReference>
<comment type="catalytic activity">
    <reaction evidence="1">
        <text>ATP + protein L-histidine = ADP + protein N-phospho-L-histidine.</text>
        <dbReference type="EC" id="2.7.13.3"/>
    </reaction>
</comment>
<dbReference type="PROSITE" id="PS50109">
    <property type="entry name" value="HIS_KIN"/>
    <property type="match status" value="1"/>
</dbReference>
<dbReference type="InterPro" id="IPR004358">
    <property type="entry name" value="Sig_transdc_His_kin-like_C"/>
</dbReference>
<dbReference type="SUPFAM" id="SSF47384">
    <property type="entry name" value="Homodimeric domain of signal transducing histidine kinase"/>
    <property type="match status" value="1"/>
</dbReference>
<evidence type="ECO:0000259" key="4">
    <source>
        <dbReference type="PROSITE" id="PS50109"/>
    </source>
</evidence>
<dbReference type="SMART" id="SM00387">
    <property type="entry name" value="HATPase_c"/>
    <property type="match status" value="1"/>
</dbReference>
<dbReference type="Pfam" id="PF07494">
    <property type="entry name" value="Reg_prop"/>
    <property type="match status" value="1"/>
</dbReference>
<feature type="domain" description="Histidine kinase" evidence="4">
    <location>
        <begin position="825"/>
        <end position="1073"/>
    </location>
</feature>
<keyword evidence="3" id="KW-0597">Phosphoprotein</keyword>
<reference evidence="5" key="1">
    <citation type="submission" date="2022-09" db="EMBL/GenBank/DDBJ databases">
        <title>Tahibacter sp. nov., isolated from a fresh water.</title>
        <authorList>
            <person name="Baek J.H."/>
            <person name="Lee J.K."/>
            <person name="Kim J.M."/>
            <person name="Jeon C.O."/>
        </authorList>
    </citation>
    <scope>NUCLEOTIDE SEQUENCE</scope>
    <source>
        <strain evidence="5">W38</strain>
    </source>
</reference>
<dbReference type="InterPro" id="IPR036890">
    <property type="entry name" value="HATPase_C_sf"/>
</dbReference>
<gene>
    <name evidence="5" type="ORF">N4264_10125</name>
</gene>
<dbReference type="Proteomes" id="UP001064632">
    <property type="component" value="Chromosome"/>
</dbReference>
<dbReference type="InterPro" id="IPR015943">
    <property type="entry name" value="WD40/YVTN_repeat-like_dom_sf"/>
</dbReference>
<evidence type="ECO:0000313" key="6">
    <source>
        <dbReference type="Proteomes" id="UP001064632"/>
    </source>
</evidence>
<organism evidence="5 6">
    <name type="scientific">Tahibacter amnicola</name>
    <dbReference type="NCBI Taxonomy" id="2976241"/>
    <lineage>
        <taxon>Bacteria</taxon>
        <taxon>Pseudomonadati</taxon>
        <taxon>Pseudomonadota</taxon>
        <taxon>Gammaproteobacteria</taxon>
        <taxon>Lysobacterales</taxon>
        <taxon>Rhodanobacteraceae</taxon>
        <taxon>Tahibacter</taxon>
    </lineage>
</organism>
<dbReference type="RefSeq" id="WP_261696910.1">
    <property type="nucleotide sequence ID" value="NZ_CP104694.1"/>
</dbReference>
<dbReference type="SMART" id="SM00388">
    <property type="entry name" value="HisKA"/>
    <property type="match status" value="1"/>
</dbReference>
<dbReference type="Pfam" id="PF02518">
    <property type="entry name" value="HATPase_c"/>
    <property type="match status" value="1"/>
</dbReference>
<dbReference type="InterPro" id="IPR003594">
    <property type="entry name" value="HATPase_dom"/>
</dbReference>
<dbReference type="InterPro" id="IPR003661">
    <property type="entry name" value="HisK_dim/P_dom"/>
</dbReference>
<evidence type="ECO:0000313" key="5">
    <source>
        <dbReference type="EMBL" id="UXI69958.1"/>
    </source>
</evidence>
<dbReference type="Gene3D" id="2.130.10.10">
    <property type="entry name" value="YVTN repeat-like/Quinoprotein amine dehydrogenase"/>
    <property type="match status" value="4"/>
</dbReference>
<keyword evidence="5" id="KW-0067">ATP-binding</keyword>
<dbReference type="InterPro" id="IPR036097">
    <property type="entry name" value="HisK_dim/P_sf"/>
</dbReference>
<dbReference type="EMBL" id="CP104694">
    <property type="protein sequence ID" value="UXI69958.1"/>
    <property type="molecule type" value="Genomic_DNA"/>
</dbReference>
<keyword evidence="5" id="KW-0547">Nucleotide-binding</keyword>
<dbReference type="PRINTS" id="PR00344">
    <property type="entry name" value="BCTRLSENSOR"/>
</dbReference>
<dbReference type="CDD" id="cd00082">
    <property type="entry name" value="HisKA"/>
    <property type="match status" value="1"/>
</dbReference>
<accession>A0ABY6BKM0</accession>
<evidence type="ECO:0000256" key="1">
    <source>
        <dbReference type="ARBA" id="ARBA00000085"/>
    </source>
</evidence>
<dbReference type="InterPro" id="IPR005467">
    <property type="entry name" value="His_kinase_dom"/>
</dbReference>
<dbReference type="Gene3D" id="1.10.287.130">
    <property type="match status" value="1"/>
</dbReference>
<dbReference type="EC" id="2.7.13.3" evidence="2"/>
<name>A0ABY6BKM0_9GAMM</name>
<dbReference type="PANTHER" id="PTHR43065">
    <property type="entry name" value="SENSOR HISTIDINE KINASE"/>
    <property type="match status" value="1"/>
</dbReference>
<protein>
    <recommendedName>
        <fullName evidence="2">histidine kinase</fullName>
        <ecNumber evidence="2">2.7.13.3</ecNumber>
    </recommendedName>
</protein>
<dbReference type="SUPFAM" id="SSF63829">
    <property type="entry name" value="Calcium-dependent phosphotriesterase"/>
    <property type="match status" value="2"/>
</dbReference>
<dbReference type="GO" id="GO:0005524">
    <property type="term" value="F:ATP binding"/>
    <property type="evidence" value="ECO:0007669"/>
    <property type="project" value="UniProtKB-KW"/>
</dbReference>
<dbReference type="Gene3D" id="2.60.40.10">
    <property type="entry name" value="Immunoglobulins"/>
    <property type="match status" value="1"/>
</dbReference>
<proteinExistence type="predicted"/>
<dbReference type="SUPFAM" id="SSF55874">
    <property type="entry name" value="ATPase domain of HSP90 chaperone/DNA topoisomerase II/histidine kinase"/>
    <property type="match status" value="1"/>
</dbReference>
<sequence length="1086" mass="119151">MSFRTYGSSQGLANPGVVQLVQDAAGFLWVGTENGLYRYDGHRFDAYGIREGLPSSQVDALKIDTSGLLWVGTHAGLAQWNGSGFSAINDVPGVTGMQVNDLAANSEGLWIATAEGLTHGVAQTAFRRATGWPAGEATALWSGARSGTIWAGWWNNSARVLAWKEGRWISYEAPPEHALERIDGLFEDDAGRTWARTSRSIWMLSHPGARFEPQKAPIPLFSNSGYFSPGNHGDFWIPTGQGIAHFDHDRWNVIDEAHGLPTNWARTVLQDREGSVWIGALGLLRIAGRGVVQSYTKSDGLPDNVVWQILRDRNDTLWIGTAHGLARFDGRQWITVTDTRANAIRSLLEAPDGTFYMAGIPANEVIRFRPPDGPVERIPLSPEAPAKRIFRLVLDDEGVLWASTDGAGLFSADTRTGTPQFRQVALPGGNNKEYISDLHRDAAGRLWAAGQFGLAVRHEGTWHRFTRADGLRRDHVAYVRALGNGNLLFAYFDPVGAAEARYESGSLKMLRHFASDTTHTPDKIFIVGEDAHRRLWFGGGEGIDLVSPYGTEHFGIAEGMPGEDCAAMAFLAEPNGDVWIGTSAGLARFDGSAHAKLPVAVAPPPVFVGLRLGTSPITPGGAPVRVPATQSHFEARFAAPSFVRDGTLQYRVRLHGLEEDPHVSDNRDVRYPALPAGDYRLEVAARISPAGAWGPSRSFEFTVLPPWWQTWWFRLLLGLSAVLVVLLGVQWRVAALHRRNRLLEEHVEHRTRELSVAHQRQSEALEALNQANDQLLTEINERLSAERAVQQRNVELETVNRKLAGTQTQLLQSEKMASVGQLAAGVAHEINTPIGYVQANLGSLRLYAENMSTLLAAYATLEKAQYADTPEYRNLQALRRDLDMDFVLADTAKLIDESQDGLQRIAQIVRDLRDFSRIDVHPGMPEWQAMDVRTGLESTLNILAHAIRDRVEVVREFGDVPLITAIPFQINQVFLAILVNALQAISGRGRVTVRTSVDGARVRVDLCDTGVGIDPAHLGRIFEPFFSTRPVGAGTGLGLSVAWSIVERHGGTIQVVSEPGHGSCFAVFLPIHPPARRNSPDGSLMH</sequence>
<dbReference type="PANTHER" id="PTHR43065:SF50">
    <property type="entry name" value="HISTIDINE KINASE"/>
    <property type="match status" value="1"/>
</dbReference>
<dbReference type="Gene3D" id="3.30.565.10">
    <property type="entry name" value="Histidine kinase-like ATPase, C-terminal domain"/>
    <property type="match status" value="1"/>
</dbReference>
<evidence type="ECO:0000256" key="3">
    <source>
        <dbReference type="ARBA" id="ARBA00022553"/>
    </source>
</evidence>
<evidence type="ECO:0000256" key="2">
    <source>
        <dbReference type="ARBA" id="ARBA00012438"/>
    </source>
</evidence>
<dbReference type="InterPro" id="IPR011110">
    <property type="entry name" value="Reg_prop"/>
</dbReference>